<evidence type="ECO:0000313" key="7">
    <source>
        <dbReference type="EMBL" id="KAA1110319.1"/>
    </source>
</evidence>
<comment type="caution">
    <text evidence="7">The sequence shown here is derived from an EMBL/GenBank/DDBJ whole genome shotgun (WGS) entry which is preliminary data.</text>
</comment>
<dbReference type="PANTHER" id="PTHR15922">
    <property type="entry name" value="NEUROBLASTOMA-AMPLIFIED SEQUENCE"/>
    <property type="match status" value="1"/>
</dbReference>
<evidence type="ECO:0000259" key="6">
    <source>
        <dbReference type="Pfam" id="PF08314"/>
    </source>
</evidence>
<sequence>MEESLGEAIDRQDWSTAAGLATSLDTEPAYISKHRLIQQLSSAEQSTIDLSLLETVLETDPTWAARLIINFLNKPLPSTSSSSYSYPQENQLIKLLNESIDRWLDQLSSASHLDFSLKQVLSESVEDLEDELKPERIEDLIKGNQEIAEACSAKWFSIQAELKWKIYNELYQPEKSYQDNKHESTEDETEETDNWEGLELDPLEDLGEAVDQLEPNPSFLSFLQSDLDDLALLFASQLQLGRLRRLLESQQISLNSTILFDSIPLHARPSDLDYGQDLIALLPRPIIKSKPSTSSKNVITTIFSPAQQQSLSSELTEQQLTDWYLLRVKAIDHFTGCIDTAIEIIQHGAASGVPGLELLAEDLSLLAKLLYDAPYSSAEYDWTLEEWSSKSPDEIVKAYLAGSSPSSLIKDIHRLVLPYLGVLESRRARASVPGAESTIPDSLRTWALSQSNHLPLLEALIKASSPTMKLPERPIKSNEDLARILVACLYTSSSLDEWECMGRMFECMPAFPDNIPSSDEFNSADYLHGLFTSSTGSTMWSLEGTTLVYNALRQLDNGRLSSILDGLDDHLTTAEVLARWNVPARLADLVLKFHGNKIAQQKLATKIARQEGGIEMESEEEWEVLLEAMIELSQPGRALDLLDKQEITKLFFSGLLTSGKFKLAKSLFSSTSDGPLLEASTQEELVIAASREFYDNAESGNLHTREMKMAYDCLTVVPQTLNIKRERDFIEATSRLASFKIESQAGVLMSPIEFRLKPNKLDLIAKVLDVSRTAYQHQEMIIDLVNKLGYGEDSLVQIKALSMVVQAALGEGSLPVGTETCERMISILERMKKRSRQDDQMGSSSSRVDEASEVVWKTCEGIGRYDGYGANQPSLKGFKTKFMAHAIIICPAEQIPRLLIACKEAEAKEELVETRESSGLDRSTRSDSMARGGSLWNSIELEKSMSESNVISGGGGGTNLGLPGGDLASRTLERAASLFPFKSKTLPPQGGFRSTLNESPPRMTLSNSLGANQSDLRSSSSHTPDPANPSHTSQPDFSLPLNNLVDQNSDHPLGFGVGVGTDRLTTALSNKFTSGVGWLIGANEDESS</sequence>
<dbReference type="EMBL" id="VSWC01000027">
    <property type="protein sequence ID" value="KAA1110319.1"/>
    <property type="molecule type" value="Genomic_DNA"/>
</dbReference>
<evidence type="ECO:0000256" key="2">
    <source>
        <dbReference type="ARBA" id="ARBA00022448"/>
    </source>
</evidence>
<feature type="domain" description="Sec39" evidence="6">
    <location>
        <begin position="280"/>
        <end position="908"/>
    </location>
</feature>
<feature type="compositionally biased region" description="Polar residues" evidence="5">
    <location>
        <begin position="992"/>
        <end position="1045"/>
    </location>
</feature>
<gene>
    <name evidence="7" type="ORF">PGT21_017939</name>
</gene>
<dbReference type="GO" id="GO:0000149">
    <property type="term" value="F:SNARE binding"/>
    <property type="evidence" value="ECO:0007669"/>
    <property type="project" value="TreeGrafter"/>
</dbReference>
<evidence type="ECO:0000256" key="3">
    <source>
        <dbReference type="ARBA" id="ARBA00022824"/>
    </source>
</evidence>
<name>A0A5B0QB20_PUCGR</name>
<dbReference type="AlphaFoldDB" id="A0A5B0QB20"/>
<keyword evidence="8" id="KW-1185">Reference proteome</keyword>
<proteinExistence type="predicted"/>
<evidence type="ECO:0000313" key="8">
    <source>
        <dbReference type="Proteomes" id="UP000324748"/>
    </source>
</evidence>
<dbReference type="GO" id="GO:0006890">
    <property type="term" value="P:retrograde vesicle-mediated transport, Golgi to endoplasmic reticulum"/>
    <property type="evidence" value="ECO:0007669"/>
    <property type="project" value="InterPro"/>
</dbReference>
<feature type="region of interest" description="Disordered" evidence="5">
    <location>
        <begin position="980"/>
        <end position="1045"/>
    </location>
</feature>
<dbReference type="OrthoDB" id="27490at2759"/>
<comment type="subcellular location">
    <subcellularLocation>
        <location evidence="1">Endoplasmic reticulum</location>
    </subcellularLocation>
</comment>
<dbReference type="GO" id="GO:0015031">
    <property type="term" value="P:protein transport"/>
    <property type="evidence" value="ECO:0007669"/>
    <property type="project" value="UniProtKB-KW"/>
</dbReference>
<evidence type="ECO:0000256" key="5">
    <source>
        <dbReference type="SAM" id="MobiDB-lite"/>
    </source>
</evidence>
<protein>
    <recommendedName>
        <fullName evidence="6">Sec39 domain-containing protein</fullName>
    </recommendedName>
</protein>
<feature type="region of interest" description="Disordered" evidence="5">
    <location>
        <begin position="911"/>
        <end position="931"/>
    </location>
</feature>
<evidence type="ECO:0000256" key="1">
    <source>
        <dbReference type="ARBA" id="ARBA00004240"/>
    </source>
</evidence>
<dbReference type="GO" id="GO:0070939">
    <property type="term" value="C:Dsl1/NZR complex"/>
    <property type="evidence" value="ECO:0007669"/>
    <property type="project" value="TreeGrafter"/>
</dbReference>
<keyword evidence="4" id="KW-0653">Protein transport</keyword>
<organism evidence="7 8">
    <name type="scientific">Puccinia graminis f. sp. tritici</name>
    <dbReference type="NCBI Taxonomy" id="56615"/>
    <lineage>
        <taxon>Eukaryota</taxon>
        <taxon>Fungi</taxon>
        <taxon>Dikarya</taxon>
        <taxon>Basidiomycota</taxon>
        <taxon>Pucciniomycotina</taxon>
        <taxon>Pucciniomycetes</taxon>
        <taxon>Pucciniales</taxon>
        <taxon>Pucciniaceae</taxon>
        <taxon>Puccinia</taxon>
    </lineage>
</organism>
<feature type="compositionally biased region" description="Basic and acidic residues" evidence="5">
    <location>
        <begin position="911"/>
        <end position="925"/>
    </location>
</feature>
<keyword evidence="3" id="KW-0256">Endoplasmic reticulum</keyword>
<accession>A0A5B0QB20</accession>
<dbReference type="InterPro" id="IPR013244">
    <property type="entry name" value="Sec39_domain"/>
</dbReference>
<dbReference type="Proteomes" id="UP000324748">
    <property type="component" value="Unassembled WGS sequence"/>
</dbReference>
<reference evidence="7 8" key="1">
    <citation type="submission" date="2019-05" db="EMBL/GenBank/DDBJ databases">
        <title>Emergence of the Ug99 lineage of the wheat stem rust pathogen through somatic hybridization.</title>
        <authorList>
            <person name="Li F."/>
            <person name="Upadhyaya N.M."/>
            <person name="Sperschneider J."/>
            <person name="Matny O."/>
            <person name="Nguyen-Phuc H."/>
            <person name="Mago R."/>
            <person name="Raley C."/>
            <person name="Miller M.E."/>
            <person name="Silverstein K.A.T."/>
            <person name="Henningsen E."/>
            <person name="Hirsch C.D."/>
            <person name="Visser B."/>
            <person name="Pretorius Z.A."/>
            <person name="Steffenson B.J."/>
            <person name="Schwessinger B."/>
            <person name="Dodds P.N."/>
            <person name="Figueroa M."/>
        </authorList>
    </citation>
    <scope>NUCLEOTIDE SEQUENCE [LARGE SCALE GENOMIC DNA]</scope>
    <source>
        <strain evidence="7">21-0</strain>
    </source>
</reference>
<keyword evidence="2" id="KW-0813">Transport</keyword>
<dbReference type="PANTHER" id="PTHR15922:SF2">
    <property type="entry name" value="NBAS SUBUNIT OF NRZ TETHERING COMPLEX"/>
    <property type="match status" value="1"/>
</dbReference>
<evidence type="ECO:0000256" key="4">
    <source>
        <dbReference type="ARBA" id="ARBA00022927"/>
    </source>
</evidence>
<dbReference type="Pfam" id="PF08314">
    <property type="entry name" value="Sec39"/>
    <property type="match status" value="1"/>
</dbReference>